<feature type="compositionally biased region" description="Polar residues" evidence="1">
    <location>
        <begin position="259"/>
        <end position="272"/>
    </location>
</feature>
<dbReference type="InterPro" id="IPR009057">
    <property type="entry name" value="Homeodomain-like_sf"/>
</dbReference>
<protein>
    <recommendedName>
        <fullName evidence="2">Transcription factor TFIIIB component B'' Myb domain-containing protein</fullName>
    </recommendedName>
</protein>
<feature type="compositionally biased region" description="Basic residues" evidence="1">
    <location>
        <begin position="27"/>
        <end position="41"/>
    </location>
</feature>
<dbReference type="GO" id="GO:0000126">
    <property type="term" value="C:transcription factor TFIIIB complex"/>
    <property type="evidence" value="ECO:0007669"/>
    <property type="project" value="TreeGrafter"/>
</dbReference>
<feature type="compositionally biased region" description="Basic residues" evidence="1">
    <location>
        <begin position="328"/>
        <end position="338"/>
    </location>
</feature>
<dbReference type="InterPro" id="IPR039467">
    <property type="entry name" value="TFIIIB_B''_Myb"/>
</dbReference>
<feature type="compositionally biased region" description="Basic and acidic residues" evidence="1">
    <location>
        <begin position="130"/>
        <end position="149"/>
    </location>
</feature>
<evidence type="ECO:0000259" key="2">
    <source>
        <dbReference type="Pfam" id="PF15963"/>
    </source>
</evidence>
<organism evidence="3 4">
    <name type="scientific">Lophiostoma macrostomum CBS 122681</name>
    <dbReference type="NCBI Taxonomy" id="1314788"/>
    <lineage>
        <taxon>Eukaryota</taxon>
        <taxon>Fungi</taxon>
        <taxon>Dikarya</taxon>
        <taxon>Ascomycota</taxon>
        <taxon>Pezizomycotina</taxon>
        <taxon>Dothideomycetes</taxon>
        <taxon>Pleosporomycetidae</taxon>
        <taxon>Pleosporales</taxon>
        <taxon>Lophiostomataceae</taxon>
        <taxon>Lophiostoma</taxon>
    </lineage>
</organism>
<name>A0A6A6T5P1_9PLEO</name>
<dbReference type="EMBL" id="MU004367">
    <property type="protein sequence ID" value="KAF2654233.1"/>
    <property type="molecule type" value="Genomic_DNA"/>
</dbReference>
<evidence type="ECO:0000313" key="4">
    <source>
        <dbReference type="Proteomes" id="UP000799324"/>
    </source>
</evidence>
<feature type="compositionally biased region" description="Polar residues" evidence="1">
    <location>
        <begin position="86"/>
        <end position="99"/>
    </location>
</feature>
<feature type="compositionally biased region" description="Polar residues" evidence="1">
    <location>
        <begin position="162"/>
        <end position="188"/>
    </location>
</feature>
<feature type="compositionally biased region" description="Basic and acidic residues" evidence="1">
    <location>
        <begin position="677"/>
        <end position="693"/>
    </location>
</feature>
<sequence>MSGEGGPQPTGAAKPPAFGSSFINKGAGKKFAPKVAARRRPAAAAPRTAATATPPVVLSASQGQQQPAAAEAQAKAAPQAALPTPSSTQDTAAPAQSQPAEAIIEPAPETTDPAAIVPPSATIQRTLTPVRHESPRAPDEQHGSARSPERQGTISNEDEETQATQDTASDSQVTESQVTESLPATQVSAHPAQAPPTDSQIDTVLAGSTTEAPLAGGTSDEAAALASRDGQQDGGEAVKVQAPTGATRSKRARTYPWTAVNQPQDGQGNAQGAQRKKLPLKFWLQNRKAKEAEEPAEQLPEQEQEPNEEQAEEQLAEEAEANAQQRTRSGRTTKRRRPVALEEDDDNDENDSFEPVVPPKKKRKAPRKKKTKTPDSGTQAVGDDGAVQSADGATQLPPRRRGGRPRREREPTPPEAEDEEIDPEQTLMCSLASRTTRTGKLSEREKKMREINWAEVRQRQREQEMVVATRWETQREVNERLAKAAEEAQEAENARSGQGQVLQEVDGVLVAVRNTRNRAQEEQDAFDAQEIVEEDDLTQRITQNSFMRDNKRFPQDFMLPGQGKRWTADLTEKFYQALEIFRTDFAMINTFFPGMTRRSIKLKFNREERENPARIKTAMLARRDWKQEGKEDDPWEVRHDIIWKEYLARADKTEDAFSDVKRINGELAEEEKKIKNQIKEAKKQHEAELEQRRQAGMPVDDDESAAAAEKDKENGGRKKRKKREKQPFAFGPEEGVEVLGDVE</sequence>
<feature type="compositionally biased region" description="Basic residues" evidence="1">
    <location>
        <begin position="359"/>
        <end position="371"/>
    </location>
</feature>
<gene>
    <name evidence="3" type="ORF">K491DRAFT_717295</name>
</gene>
<feature type="compositionally biased region" description="Acidic residues" evidence="1">
    <location>
        <begin position="341"/>
        <end position="352"/>
    </location>
</feature>
<evidence type="ECO:0000256" key="1">
    <source>
        <dbReference type="SAM" id="MobiDB-lite"/>
    </source>
</evidence>
<keyword evidence="4" id="KW-1185">Reference proteome</keyword>
<feature type="region of interest" description="Disordered" evidence="1">
    <location>
        <begin position="677"/>
        <end position="743"/>
    </location>
</feature>
<feature type="compositionally biased region" description="Acidic residues" evidence="1">
    <location>
        <begin position="734"/>
        <end position="743"/>
    </location>
</feature>
<accession>A0A6A6T5P1</accession>
<dbReference type="Pfam" id="PF15963">
    <property type="entry name" value="Myb_DNA-bind_7"/>
    <property type="match status" value="1"/>
</dbReference>
<feature type="compositionally biased region" description="Polar residues" evidence="1">
    <location>
        <begin position="196"/>
        <end position="211"/>
    </location>
</feature>
<proteinExistence type="predicted"/>
<dbReference type="PANTHER" id="PTHR22929:SF0">
    <property type="entry name" value="TRANSCRIPTION FACTOR TFIIIB COMPONENT B'' HOMOLOG"/>
    <property type="match status" value="1"/>
</dbReference>
<feature type="domain" description="Transcription factor TFIIIB component B'' Myb" evidence="2">
    <location>
        <begin position="563"/>
        <end position="624"/>
    </location>
</feature>
<dbReference type="GO" id="GO:0001156">
    <property type="term" value="F:TFIIIC-class transcription factor complex binding"/>
    <property type="evidence" value="ECO:0007669"/>
    <property type="project" value="TreeGrafter"/>
</dbReference>
<dbReference type="SUPFAM" id="SSF46689">
    <property type="entry name" value="Homeodomain-like"/>
    <property type="match status" value="1"/>
</dbReference>
<feature type="compositionally biased region" description="Acidic residues" evidence="1">
    <location>
        <begin position="294"/>
        <end position="320"/>
    </location>
</feature>
<dbReference type="OrthoDB" id="272624at2759"/>
<dbReference type="AlphaFoldDB" id="A0A6A6T5P1"/>
<dbReference type="PANTHER" id="PTHR22929">
    <property type="entry name" value="RNA POLYMERASE III TRANSCRIPTION INITIATION FACTOR B"/>
    <property type="match status" value="1"/>
</dbReference>
<feature type="compositionally biased region" description="Low complexity" evidence="1">
    <location>
        <begin position="42"/>
        <end position="85"/>
    </location>
</feature>
<feature type="region of interest" description="Disordered" evidence="1">
    <location>
        <begin position="1"/>
        <end position="428"/>
    </location>
</feature>
<dbReference type="Proteomes" id="UP000799324">
    <property type="component" value="Unassembled WGS sequence"/>
</dbReference>
<evidence type="ECO:0000313" key="3">
    <source>
        <dbReference type="EMBL" id="KAF2654233.1"/>
    </source>
</evidence>
<dbReference type="GO" id="GO:0070898">
    <property type="term" value="P:RNA polymerase III preinitiation complex assembly"/>
    <property type="evidence" value="ECO:0007669"/>
    <property type="project" value="TreeGrafter"/>
</dbReference>
<reference evidence="3" key="1">
    <citation type="journal article" date="2020" name="Stud. Mycol.">
        <title>101 Dothideomycetes genomes: a test case for predicting lifestyles and emergence of pathogens.</title>
        <authorList>
            <person name="Haridas S."/>
            <person name="Albert R."/>
            <person name="Binder M."/>
            <person name="Bloem J."/>
            <person name="Labutti K."/>
            <person name="Salamov A."/>
            <person name="Andreopoulos B."/>
            <person name="Baker S."/>
            <person name="Barry K."/>
            <person name="Bills G."/>
            <person name="Bluhm B."/>
            <person name="Cannon C."/>
            <person name="Castanera R."/>
            <person name="Culley D."/>
            <person name="Daum C."/>
            <person name="Ezra D."/>
            <person name="Gonzalez J."/>
            <person name="Henrissat B."/>
            <person name="Kuo A."/>
            <person name="Liang C."/>
            <person name="Lipzen A."/>
            <person name="Lutzoni F."/>
            <person name="Magnuson J."/>
            <person name="Mondo S."/>
            <person name="Nolan M."/>
            <person name="Ohm R."/>
            <person name="Pangilinan J."/>
            <person name="Park H.-J."/>
            <person name="Ramirez L."/>
            <person name="Alfaro M."/>
            <person name="Sun H."/>
            <person name="Tritt A."/>
            <person name="Yoshinaga Y."/>
            <person name="Zwiers L.-H."/>
            <person name="Turgeon B."/>
            <person name="Goodwin S."/>
            <person name="Spatafora J."/>
            <person name="Crous P."/>
            <person name="Grigoriev I."/>
        </authorList>
    </citation>
    <scope>NUCLEOTIDE SEQUENCE</scope>
    <source>
        <strain evidence="3">CBS 122681</strain>
    </source>
</reference>